<evidence type="ECO:0000313" key="2">
    <source>
        <dbReference type="Proteomes" id="UP001432027"/>
    </source>
</evidence>
<protein>
    <submittedName>
        <fullName evidence="1">Uncharacterized protein</fullName>
    </submittedName>
</protein>
<accession>A0AAV5T6P2</accession>
<proteinExistence type="predicted"/>
<reference evidence="1" key="1">
    <citation type="submission" date="2023-10" db="EMBL/GenBank/DDBJ databases">
        <title>Genome assembly of Pristionchus species.</title>
        <authorList>
            <person name="Yoshida K."/>
            <person name="Sommer R.J."/>
        </authorList>
    </citation>
    <scope>NUCLEOTIDE SEQUENCE</scope>
    <source>
        <strain evidence="1">RS0144</strain>
    </source>
</reference>
<dbReference type="EMBL" id="BTSX01000003">
    <property type="protein sequence ID" value="GMS88498.1"/>
    <property type="molecule type" value="Genomic_DNA"/>
</dbReference>
<feature type="non-terminal residue" evidence="1">
    <location>
        <position position="1"/>
    </location>
</feature>
<comment type="caution">
    <text evidence="1">The sequence shown here is derived from an EMBL/GenBank/DDBJ whole genome shotgun (WGS) entry which is preliminary data.</text>
</comment>
<sequence>SAGSSLFTTSKEWSPLEFVPSSIFRRSTDLTPTRPWLSHGLPDALDNRQLSSTLRLAQWRCPSSSSRDEDP</sequence>
<dbReference type="AlphaFoldDB" id="A0AAV5T6P2"/>
<dbReference type="Proteomes" id="UP001432027">
    <property type="component" value="Unassembled WGS sequence"/>
</dbReference>
<gene>
    <name evidence="1" type="ORF">PENTCL1PPCAC_10673</name>
</gene>
<keyword evidence="2" id="KW-1185">Reference proteome</keyword>
<name>A0AAV5T6P2_9BILA</name>
<organism evidence="1 2">
    <name type="scientific">Pristionchus entomophagus</name>
    <dbReference type="NCBI Taxonomy" id="358040"/>
    <lineage>
        <taxon>Eukaryota</taxon>
        <taxon>Metazoa</taxon>
        <taxon>Ecdysozoa</taxon>
        <taxon>Nematoda</taxon>
        <taxon>Chromadorea</taxon>
        <taxon>Rhabditida</taxon>
        <taxon>Rhabditina</taxon>
        <taxon>Diplogasteromorpha</taxon>
        <taxon>Diplogasteroidea</taxon>
        <taxon>Neodiplogasteridae</taxon>
        <taxon>Pristionchus</taxon>
    </lineage>
</organism>
<evidence type="ECO:0000313" key="1">
    <source>
        <dbReference type="EMBL" id="GMS88498.1"/>
    </source>
</evidence>